<feature type="non-terminal residue" evidence="1">
    <location>
        <position position="1"/>
    </location>
</feature>
<gene>
    <name evidence="1" type="ORF">P4O66_021178</name>
</gene>
<protein>
    <submittedName>
        <fullName evidence="1">Uncharacterized protein</fullName>
    </submittedName>
</protein>
<dbReference type="AlphaFoldDB" id="A0AAD8YMT4"/>
<organism evidence="1 2">
    <name type="scientific">Electrophorus voltai</name>
    <dbReference type="NCBI Taxonomy" id="2609070"/>
    <lineage>
        <taxon>Eukaryota</taxon>
        <taxon>Metazoa</taxon>
        <taxon>Chordata</taxon>
        <taxon>Craniata</taxon>
        <taxon>Vertebrata</taxon>
        <taxon>Euteleostomi</taxon>
        <taxon>Actinopterygii</taxon>
        <taxon>Neopterygii</taxon>
        <taxon>Teleostei</taxon>
        <taxon>Ostariophysi</taxon>
        <taxon>Gymnotiformes</taxon>
        <taxon>Gymnotoidei</taxon>
        <taxon>Gymnotidae</taxon>
        <taxon>Electrophorus</taxon>
    </lineage>
</organism>
<dbReference type="Proteomes" id="UP001239994">
    <property type="component" value="Unassembled WGS sequence"/>
</dbReference>
<comment type="caution">
    <text evidence="1">The sequence shown here is derived from an EMBL/GenBank/DDBJ whole genome shotgun (WGS) entry which is preliminary data.</text>
</comment>
<keyword evidence="2" id="KW-1185">Reference proteome</keyword>
<accession>A0AAD8YMT4</accession>
<reference evidence="1" key="1">
    <citation type="submission" date="2023-03" db="EMBL/GenBank/DDBJ databases">
        <title>Electrophorus voltai genome.</title>
        <authorList>
            <person name="Bian C."/>
        </authorList>
    </citation>
    <scope>NUCLEOTIDE SEQUENCE</scope>
    <source>
        <strain evidence="1">CB-2022</strain>
        <tissue evidence="1">Muscle</tissue>
    </source>
</reference>
<evidence type="ECO:0000313" key="1">
    <source>
        <dbReference type="EMBL" id="KAK1784093.1"/>
    </source>
</evidence>
<name>A0AAD8YMT4_9TELE</name>
<dbReference type="EMBL" id="JAROKS010000567">
    <property type="protein sequence ID" value="KAK1784093.1"/>
    <property type="molecule type" value="Genomic_DNA"/>
</dbReference>
<sequence length="112" mass="13014">MAMMYRDNLRTVGYVYVPLTLLVECQELDMEGISEWIKLGVTGSAWRWFQSYLEGRSYQVSRRISACLTDIASWMTVQPLKLNPSKTELLFISDSSFVAYRGFDPFSRRKLP</sequence>
<evidence type="ECO:0000313" key="2">
    <source>
        <dbReference type="Proteomes" id="UP001239994"/>
    </source>
</evidence>
<proteinExistence type="predicted"/>